<reference evidence="1 2" key="1">
    <citation type="journal article" date="2014" name="BMC Genomics">
        <title>Genomic comparison of sporeforming bacilli isolated from milk.</title>
        <authorList>
            <person name="Moreno Switt A.I."/>
            <person name="Andrus A.D."/>
            <person name="Ranieri M.L."/>
            <person name="Orsi R.H."/>
            <person name="Ivy R."/>
            <person name="den Bakker H.C."/>
            <person name="Martin N.H."/>
            <person name="Wiedmann M."/>
            <person name="Boor K.J."/>
        </authorList>
    </citation>
    <scope>NUCLEOTIDE SEQUENCE [LARGE SCALE GENOMIC DNA]</scope>
    <source>
        <strain evidence="1 2">FSL R5-213</strain>
    </source>
</reference>
<dbReference type="eggNOG" id="ENOG5032USW">
    <property type="taxonomic scope" value="Bacteria"/>
</dbReference>
<dbReference type="PATRIC" id="fig|1227360.4.peg.1449"/>
<keyword evidence="2" id="KW-1185">Reference proteome</keyword>
<dbReference type="RefSeq" id="WP_038181890.1">
    <property type="nucleotide sequence ID" value="NZ_ASQA01000013.1"/>
</dbReference>
<dbReference type="Proteomes" id="UP000019062">
    <property type="component" value="Unassembled WGS sequence"/>
</dbReference>
<organism evidence="1 2">
    <name type="scientific">Viridibacillus arenosi FSL R5-213</name>
    <dbReference type="NCBI Taxonomy" id="1227360"/>
    <lineage>
        <taxon>Bacteria</taxon>
        <taxon>Bacillati</taxon>
        <taxon>Bacillota</taxon>
        <taxon>Bacilli</taxon>
        <taxon>Bacillales</taxon>
        <taxon>Caryophanaceae</taxon>
        <taxon>Viridibacillus</taxon>
    </lineage>
</organism>
<accession>W4F202</accession>
<dbReference type="EMBL" id="ASQA01000013">
    <property type="protein sequence ID" value="ETT86464.1"/>
    <property type="molecule type" value="Genomic_DNA"/>
</dbReference>
<dbReference type="AlphaFoldDB" id="W4F202"/>
<evidence type="ECO:0000313" key="2">
    <source>
        <dbReference type="Proteomes" id="UP000019062"/>
    </source>
</evidence>
<proteinExistence type="predicted"/>
<evidence type="ECO:0000313" key="1">
    <source>
        <dbReference type="EMBL" id="ETT86464.1"/>
    </source>
</evidence>
<protein>
    <recommendedName>
        <fullName evidence="3">DUF4871 domain-containing protein</fullName>
    </recommendedName>
</protein>
<gene>
    <name evidence="1" type="ORF">C176_07117</name>
</gene>
<dbReference type="PROSITE" id="PS51257">
    <property type="entry name" value="PROKAR_LIPOPROTEIN"/>
    <property type="match status" value="1"/>
</dbReference>
<evidence type="ECO:0008006" key="3">
    <source>
        <dbReference type="Google" id="ProtNLM"/>
    </source>
</evidence>
<comment type="caution">
    <text evidence="1">The sequence shown here is derived from an EMBL/GenBank/DDBJ whole genome shotgun (WGS) entry which is preliminary data.</text>
</comment>
<sequence>MLKKSLIITFVIFTILSIIGCNKKDVWKESSLFESGGYTMIGEKGKLGFIYDDSEVVKFYPDKTQKYMWHFWGTKEELERPLKVLATHEDGGDPIVLIGGKNTVKPHNGADMSMPSNMSLPESGMWKMDVYFDDNLFGTVYVKVHEKK</sequence>
<name>W4F202_9BACL</name>
<dbReference type="Gene3D" id="2.60.40.3830">
    <property type="match status" value="1"/>
</dbReference>